<dbReference type="GO" id="GO:0016702">
    <property type="term" value="F:oxidoreductase activity, acting on single donors with incorporation of molecular oxygen, incorporation of two atoms of oxygen"/>
    <property type="evidence" value="ECO:0007669"/>
    <property type="project" value="InterPro"/>
</dbReference>
<dbReference type="OrthoDB" id="6330879at2759"/>
<feature type="domain" description="Lipoxygenase" evidence="4">
    <location>
        <begin position="1"/>
        <end position="368"/>
    </location>
</feature>
<dbReference type="PRINTS" id="PR00087">
    <property type="entry name" value="LIPOXYGENASE"/>
</dbReference>
<dbReference type="Gene3D" id="1.20.245.10">
    <property type="entry name" value="Lipoxygenase-1, Domain 5"/>
    <property type="match status" value="1"/>
</dbReference>
<accession>A0A8K0K911</accession>
<evidence type="ECO:0000313" key="6">
    <source>
        <dbReference type="Proteomes" id="UP000792457"/>
    </source>
</evidence>
<proteinExistence type="predicted"/>
<evidence type="ECO:0000256" key="2">
    <source>
        <dbReference type="ARBA" id="ARBA00022964"/>
    </source>
</evidence>
<organism evidence="5 6">
    <name type="scientific">Ladona fulva</name>
    <name type="common">Scarce chaser dragonfly</name>
    <name type="synonym">Libellula fulva</name>
    <dbReference type="NCBI Taxonomy" id="123851"/>
    <lineage>
        <taxon>Eukaryota</taxon>
        <taxon>Metazoa</taxon>
        <taxon>Ecdysozoa</taxon>
        <taxon>Arthropoda</taxon>
        <taxon>Hexapoda</taxon>
        <taxon>Insecta</taxon>
        <taxon>Pterygota</taxon>
        <taxon>Palaeoptera</taxon>
        <taxon>Odonata</taxon>
        <taxon>Epiprocta</taxon>
        <taxon>Anisoptera</taxon>
        <taxon>Libelluloidea</taxon>
        <taxon>Libellulidae</taxon>
        <taxon>Ladona</taxon>
    </lineage>
</organism>
<evidence type="ECO:0000256" key="1">
    <source>
        <dbReference type="ARBA" id="ARBA00022723"/>
    </source>
</evidence>
<gene>
    <name evidence="5" type="ORF">J437_LFUL005865</name>
</gene>
<dbReference type="InterPro" id="IPR000907">
    <property type="entry name" value="LipOase"/>
</dbReference>
<dbReference type="PROSITE" id="PS51393">
    <property type="entry name" value="LIPOXYGENASE_3"/>
    <property type="match status" value="1"/>
</dbReference>
<reference evidence="5" key="1">
    <citation type="submission" date="2013-04" db="EMBL/GenBank/DDBJ databases">
        <authorList>
            <person name="Qu J."/>
            <person name="Murali S.C."/>
            <person name="Bandaranaike D."/>
            <person name="Bellair M."/>
            <person name="Blankenburg K."/>
            <person name="Chao H."/>
            <person name="Dinh H."/>
            <person name="Doddapaneni H."/>
            <person name="Downs B."/>
            <person name="Dugan-Rocha S."/>
            <person name="Elkadiri S."/>
            <person name="Gnanaolivu R.D."/>
            <person name="Hernandez B."/>
            <person name="Javaid M."/>
            <person name="Jayaseelan J.C."/>
            <person name="Lee S."/>
            <person name="Li M."/>
            <person name="Ming W."/>
            <person name="Munidasa M."/>
            <person name="Muniz J."/>
            <person name="Nguyen L."/>
            <person name="Ongeri F."/>
            <person name="Osuji N."/>
            <person name="Pu L.-L."/>
            <person name="Puazo M."/>
            <person name="Qu C."/>
            <person name="Quiroz J."/>
            <person name="Raj R."/>
            <person name="Weissenberger G."/>
            <person name="Xin Y."/>
            <person name="Zou X."/>
            <person name="Han Y."/>
            <person name="Richards S."/>
            <person name="Worley K."/>
            <person name="Muzny D."/>
            <person name="Gibbs R."/>
        </authorList>
    </citation>
    <scope>NUCLEOTIDE SEQUENCE</scope>
    <source>
        <strain evidence="5">Sampled in the wild</strain>
    </source>
</reference>
<dbReference type="AlphaFoldDB" id="A0A8K0K911"/>
<sequence>MNRANVLLPIAIQLHQQKGPHNKVYLPSDPPYNWILAKMFFNMAEAQHHQSATHLGLTHLLMEGICVCTHRHLSPSHPIFKLLAPHFLYLLAINSRGLEKLIQPGGWVDTGMTVGVENMFKLIERSFINWNFIMNGMVPNEIKSRGVYESHILPYYPYRDDAVDLFECIRKYVYSCVSNFYDTPEKIQNDHELQAWRDELVQGRVGNDMSQSGLALKGVPGTNGKFETWEEIADTVTVMVANCSLGHSAANFQQYEAYGFVPNYPGKLLGLPPEEDRELTEEDIIKYLPDKRSTLDIMVITKLLSMKGTKSLGDFEVQYLFDPRSVNAAKEFRMNLEILSHVIDERNLTRKYKFDWLNPKIVPNSISI</sequence>
<evidence type="ECO:0000256" key="3">
    <source>
        <dbReference type="ARBA" id="ARBA00023002"/>
    </source>
</evidence>
<keyword evidence="6" id="KW-1185">Reference proteome</keyword>
<dbReference type="InterPro" id="IPR036226">
    <property type="entry name" value="LipOase_C_sf"/>
</dbReference>
<dbReference type="SUPFAM" id="SSF48484">
    <property type="entry name" value="Lipoxigenase"/>
    <property type="match status" value="1"/>
</dbReference>
<dbReference type="EMBL" id="KZ308446">
    <property type="protein sequence ID" value="KAG8229784.1"/>
    <property type="molecule type" value="Genomic_DNA"/>
</dbReference>
<dbReference type="GO" id="GO:0046872">
    <property type="term" value="F:metal ion binding"/>
    <property type="evidence" value="ECO:0007669"/>
    <property type="project" value="UniProtKB-KW"/>
</dbReference>
<dbReference type="Proteomes" id="UP000792457">
    <property type="component" value="Unassembled WGS sequence"/>
</dbReference>
<keyword evidence="1" id="KW-0479">Metal-binding</keyword>
<dbReference type="GO" id="GO:0034440">
    <property type="term" value="P:lipid oxidation"/>
    <property type="evidence" value="ECO:0007669"/>
    <property type="project" value="InterPro"/>
</dbReference>
<keyword evidence="2" id="KW-0223">Dioxygenase</keyword>
<dbReference type="InterPro" id="IPR013819">
    <property type="entry name" value="LipOase_C"/>
</dbReference>
<protein>
    <recommendedName>
        <fullName evidence="4">Lipoxygenase domain-containing protein</fullName>
    </recommendedName>
</protein>
<dbReference type="PANTHER" id="PTHR11771">
    <property type="entry name" value="LIPOXYGENASE"/>
    <property type="match status" value="1"/>
</dbReference>
<keyword evidence="3" id="KW-0560">Oxidoreductase</keyword>
<evidence type="ECO:0000313" key="5">
    <source>
        <dbReference type="EMBL" id="KAG8229784.1"/>
    </source>
</evidence>
<dbReference type="InterPro" id="IPR020834">
    <property type="entry name" value="LipOase_CS"/>
</dbReference>
<evidence type="ECO:0000259" key="4">
    <source>
        <dbReference type="PROSITE" id="PS51393"/>
    </source>
</evidence>
<dbReference type="PROSITE" id="PS00081">
    <property type="entry name" value="LIPOXYGENASE_2"/>
    <property type="match status" value="1"/>
</dbReference>
<reference evidence="5" key="2">
    <citation type="submission" date="2017-10" db="EMBL/GenBank/DDBJ databases">
        <title>Ladona fulva Genome sequencing and assembly.</title>
        <authorList>
            <person name="Murali S."/>
            <person name="Richards S."/>
            <person name="Bandaranaike D."/>
            <person name="Bellair M."/>
            <person name="Blankenburg K."/>
            <person name="Chao H."/>
            <person name="Dinh H."/>
            <person name="Doddapaneni H."/>
            <person name="Dugan-Rocha S."/>
            <person name="Elkadiri S."/>
            <person name="Gnanaolivu R."/>
            <person name="Hernandez B."/>
            <person name="Skinner E."/>
            <person name="Javaid M."/>
            <person name="Lee S."/>
            <person name="Li M."/>
            <person name="Ming W."/>
            <person name="Munidasa M."/>
            <person name="Muniz J."/>
            <person name="Nguyen L."/>
            <person name="Hughes D."/>
            <person name="Osuji N."/>
            <person name="Pu L.-L."/>
            <person name="Puazo M."/>
            <person name="Qu C."/>
            <person name="Quiroz J."/>
            <person name="Raj R."/>
            <person name="Weissenberger G."/>
            <person name="Xin Y."/>
            <person name="Zou X."/>
            <person name="Han Y."/>
            <person name="Worley K."/>
            <person name="Muzny D."/>
            <person name="Gibbs R."/>
        </authorList>
    </citation>
    <scope>NUCLEOTIDE SEQUENCE</scope>
    <source>
        <strain evidence="5">Sampled in the wild</strain>
    </source>
</reference>
<dbReference type="Gene3D" id="3.10.450.60">
    <property type="match status" value="1"/>
</dbReference>
<name>A0A8K0K911_LADFU</name>
<dbReference type="Pfam" id="PF00305">
    <property type="entry name" value="Lipoxygenase"/>
    <property type="match status" value="1"/>
</dbReference>
<comment type="caution">
    <text evidence="5">The sequence shown here is derived from an EMBL/GenBank/DDBJ whole genome shotgun (WGS) entry which is preliminary data.</text>
</comment>